<dbReference type="SUPFAM" id="SSF52009">
    <property type="entry name" value="Phosphohistidine domain"/>
    <property type="match status" value="1"/>
</dbReference>
<gene>
    <name evidence="16" type="ORF">GE300_10810</name>
</gene>
<evidence type="ECO:0000256" key="9">
    <source>
        <dbReference type="ARBA" id="ARBA00022842"/>
    </source>
</evidence>
<dbReference type="Gene3D" id="3.30.470.20">
    <property type="entry name" value="ATP-grasp fold, B domain"/>
    <property type="match status" value="1"/>
</dbReference>
<dbReference type="InterPro" id="IPR013815">
    <property type="entry name" value="ATP_grasp_subdomain_1"/>
</dbReference>
<dbReference type="Proteomes" id="UP000474957">
    <property type="component" value="Unassembled WGS sequence"/>
</dbReference>
<keyword evidence="17" id="KW-1185">Reference proteome</keyword>
<dbReference type="InterPro" id="IPR008279">
    <property type="entry name" value="PEP-util_enz_mobile_dom"/>
</dbReference>
<dbReference type="GO" id="GO:0005524">
    <property type="term" value="F:ATP binding"/>
    <property type="evidence" value="ECO:0007669"/>
    <property type="project" value="UniProtKB-UniRule"/>
</dbReference>
<keyword evidence="9 13" id="KW-0460">Magnesium</keyword>
<dbReference type="InterPro" id="IPR015813">
    <property type="entry name" value="Pyrv/PenolPyrv_kinase-like_dom"/>
</dbReference>
<dbReference type="EC" id="2.7.9.1" evidence="4 10"/>
<dbReference type="SUPFAM" id="SSF56059">
    <property type="entry name" value="Glutathione synthetase ATP-binding domain-like"/>
    <property type="match status" value="1"/>
</dbReference>
<feature type="binding site" evidence="12">
    <location>
        <position position="730"/>
    </location>
    <ligand>
        <name>substrate</name>
    </ligand>
</feature>
<evidence type="ECO:0000256" key="3">
    <source>
        <dbReference type="ARBA" id="ARBA00007837"/>
    </source>
</evidence>
<feature type="binding site" evidence="12">
    <location>
        <position position="751"/>
    </location>
    <ligand>
        <name>substrate</name>
    </ligand>
</feature>
<evidence type="ECO:0000256" key="11">
    <source>
        <dbReference type="PIRSR" id="PIRSR000853-1"/>
    </source>
</evidence>
<dbReference type="PIRSF" id="PIRSF000853">
    <property type="entry name" value="PPDK"/>
    <property type="match status" value="1"/>
</dbReference>
<organism evidence="16 17">
    <name type="scientific">Halovulum marinum</name>
    <dbReference type="NCBI Taxonomy" id="2662447"/>
    <lineage>
        <taxon>Bacteria</taxon>
        <taxon>Pseudomonadati</taxon>
        <taxon>Pseudomonadota</taxon>
        <taxon>Alphaproteobacteria</taxon>
        <taxon>Rhodobacterales</taxon>
        <taxon>Paracoccaceae</taxon>
        <taxon>Halovulum</taxon>
    </lineage>
</organism>
<keyword evidence="8 16" id="KW-0418">Kinase</keyword>
<feature type="active site" description="Tele-phosphohistidine intermediate" evidence="11">
    <location>
        <position position="439"/>
    </location>
</feature>
<dbReference type="GO" id="GO:0046872">
    <property type="term" value="F:metal ion binding"/>
    <property type="evidence" value="ECO:0007669"/>
    <property type="project" value="UniProtKB-UniRule"/>
</dbReference>
<comment type="catalytic activity">
    <reaction evidence="10">
        <text>pyruvate + phosphate + ATP = phosphoenolpyruvate + AMP + diphosphate + H(+)</text>
        <dbReference type="Rhea" id="RHEA:10756"/>
        <dbReference type="ChEBI" id="CHEBI:15361"/>
        <dbReference type="ChEBI" id="CHEBI:15378"/>
        <dbReference type="ChEBI" id="CHEBI:30616"/>
        <dbReference type="ChEBI" id="CHEBI:33019"/>
        <dbReference type="ChEBI" id="CHEBI:43474"/>
        <dbReference type="ChEBI" id="CHEBI:58702"/>
        <dbReference type="ChEBI" id="CHEBI:456215"/>
        <dbReference type="EC" id="2.7.9.1"/>
    </reaction>
</comment>
<feature type="binding site" evidence="13">
    <location>
        <position position="754"/>
    </location>
    <ligand>
        <name>Mg(2+)</name>
        <dbReference type="ChEBI" id="CHEBI:18420"/>
    </ligand>
</feature>
<dbReference type="InterPro" id="IPR010121">
    <property type="entry name" value="Pyruvate_phosphate_dikinase"/>
</dbReference>
<comment type="function">
    <text evidence="2">Catalyzes the reversible phosphorylation of pyruvate and phosphate.</text>
</comment>
<dbReference type="NCBIfam" id="TIGR01828">
    <property type="entry name" value="pyru_phos_dikin"/>
    <property type="match status" value="1"/>
</dbReference>
<dbReference type="Gene3D" id="3.30.1490.20">
    <property type="entry name" value="ATP-grasp fold, A domain"/>
    <property type="match status" value="1"/>
</dbReference>
<feature type="domain" description="PEP-utilising enzyme C-terminal" evidence="15">
    <location>
        <begin position="505"/>
        <end position="854"/>
    </location>
</feature>
<comment type="cofactor">
    <cofactor evidence="1 10 13">
        <name>Mg(2+)</name>
        <dbReference type="ChEBI" id="CHEBI:18420"/>
    </cofactor>
</comment>
<dbReference type="InterPro" id="IPR018274">
    <property type="entry name" value="PEP_util_AS"/>
</dbReference>
<dbReference type="AlphaFoldDB" id="A0A6L5Z201"/>
<evidence type="ECO:0000313" key="16">
    <source>
        <dbReference type="EMBL" id="MSU90100.1"/>
    </source>
</evidence>
<evidence type="ECO:0000256" key="10">
    <source>
        <dbReference type="PIRNR" id="PIRNR000853"/>
    </source>
</evidence>
<sequence length="877" mass="92857">MTEPPVTGIAPLRDAAGAAEQFGARAERLARMAALGLPVPGATVLDFDTVRAIAEGARVPAPDPSLGPVLALRGSAGDRRWGGPQAILNVGLCDAVLPALVERIGRRGALAAYARAIRAYAVRVSGLDPEDFDNIHYDRMKLCDTLSEADLLAIVEESKRFYADEVEMPFPQTLEQQLDGAVRAMVDEWHGLTARILRESSGAPADAGLGLILQRMVFGLGQGRSGAGFFQAVDSTTGRAAATGRFLPDAQGNDAARGARTPHMITEAERAAAGQTLPSLQALDPDAFAALARHAAALTSSLGDVFELPFTVEAGTLHILDATPVRRSPSAAVQIAVDLVGQGAITREIALLRVEPRNLIETLHPRIDPNARRDIFGTGLPASPGAATGKICFSPEAAMALHAQGEDAILVRVETSPEDIRGMHAAVGVLTVRGGMTSHAAVIARGLGLPCVVGAGELHLDLRRGRLTAPDGRAFGAGDSITIDGTAGEALAGAPAMLPAVPSAAFDTLMGWADEVRALGVRANADTPADAALARRFKVDGIGLCRTEHMFFEGDRIDVMREMILASNGAERQVALDRLLPMQRGDFEALFGIMEGLPVTIRLLDPPLHEFLPHGQEELAALARAMNLPVEDVIARAEDLREFNPMLGKRGVRLGITMPEIYDMQARAIFEAAHNAGEAAGVPVIPEIMIPLVSANRELELVKARVDSIAAAVAAERGRRLDYRIGVMVETPRGALRAADLARSSAFLSFGTNDLTQMTYGLSRDDAGRFMRDYVAKGVFPEDPFHSLDVEGVGELLLLATNRGRSVRSDLTLGLCGEHGGDPESIRFCKIAGFDYVSCSPFRVPIARLAAAQVTILTEGGGHGAEPVNHGDDSETS</sequence>
<feature type="binding site" evidence="13">
    <location>
        <position position="730"/>
    </location>
    <ligand>
        <name>Mg(2+)</name>
        <dbReference type="ChEBI" id="CHEBI:18420"/>
    </ligand>
</feature>
<dbReference type="Gene3D" id="3.50.30.10">
    <property type="entry name" value="Phosphohistidine domain"/>
    <property type="match status" value="1"/>
</dbReference>
<dbReference type="InterPro" id="IPR040442">
    <property type="entry name" value="Pyrv_kinase-like_dom_sf"/>
</dbReference>
<proteinExistence type="inferred from homology"/>
<evidence type="ECO:0000256" key="7">
    <source>
        <dbReference type="ARBA" id="ARBA00022723"/>
    </source>
</evidence>
<comment type="caution">
    <text evidence="16">The sequence shown here is derived from an EMBL/GenBank/DDBJ whole genome shotgun (WGS) entry which is preliminary data.</text>
</comment>
<feature type="domain" description="PEP-utilising enzyme mobile" evidence="14">
    <location>
        <begin position="406"/>
        <end position="488"/>
    </location>
</feature>
<dbReference type="GO" id="GO:0016301">
    <property type="term" value="F:kinase activity"/>
    <property type="evidence" value="ECO:0007669"/>
    <property type="project" value="UniProtKB-UniRule"/>
</dbReference>
<dbReference type="InterPro" id="IPR036637">
    <property type="entry name" value="Phosphohistidine_dom_sf"/>
</dbReference>
<dbReference type="Pfam" id="PF00391">
    <property type="entry name" value="PEP-utilizers"/>
    <property type="match status" value="1"/>
</dbReference>
<feature type="binding site" evidence="12">
    <location>
        <position position="602"/>
    </location>
    <ligand>
        <name>substrate</name>
    </ligand>
</feature>
<dbReference type="SUPFAM" id="SSF51621">
    <property type="entry name" value="Phosphoenolpyruvate/pyruvate domain"/>
    <property type="match status" value="1"/>
</dbReference>
<feature type="active site" description="Proton donor" evidence="11">
    <location>
        <position position="816"/>
    </location>
</feature>
<dbReference type="PANTHER" id="PTHR22931">
    <property type="entry name" value="PHOSPHOENOLPYRUVATE DIKINASE-RELATED"/>
    <property type="match status" value="1"/>
</dbReference>
<dbReference type="InterPro" id="IPR000121">
    <property type="entry name" value="PEP_util_C"/>
</dbReference>
<evidence type="ECO:0000259" key="14">
    <source>
        <dbReference type="Pfam" id="PF00391"/>
    </source>
</evidence>
<evidence type="ECO:0000256" key="6">
    <source>
        <dbReference type="ARBA" id="ARBA00022679"/>
    </source>
</evidence>
<comment type="similarity">
    <text evidence="3 10">Belongs to the PEP-utilizing enzyme family.</text>
</comment>
<protein>
    <recommendedName>
        <fullName evidence="5 10">Pyruvate, phosphate dikinase</fullName>
        <ecNumber evidence="4 10">2.7.9.1</ecNumber>
    </recommendedName>
</protein>
<dbReference type="Pfam" id="PF02896">
    <property type="entry name" value="PEP-utilizers_C"/>
    <property type="match status" value="1"/>
</dbReference>
<dbReference type="RefSeq" id="WP_154446592.1">
    <property type="nucleotide sequence ID" value="NZ_WIND01000007.1"/>
</dbReference>
<keyword evidence="6 16" id="KW-0808">Transferase</keyword>
<reference evidence="16 17" key="1">
    <citation type="submission" date="2019-10" db="EMBL/GenBank/DDBJ databases">
        <title>Cognatihalovulum marinum gen. nov. sp. nov., a new member of the family Rhodobacteraceae isolated from deep seawater of the Northwest Indian Ocean.</title>
        <authorList>
            <person name="Ruan C."/>
            <person name="Wang J."/>
            <person name="Zheng X."/>
            <person name="Song L."/>
            <person name="Zhu Y."/>
            <person name="Huang Y."/>
            <person name="Lu Z."/>
            <person name="Du W."/>
            <person name="Huang L."/>
            <person name="Dai X."/>
        </authorList>
    </citation>
    <scope>NUCLEOTIDE SEQUENCE [LARGE SCALE GENOMIC DNA]</scope>
    <source>
        <strain evidence="16 17">2CG4</strain>
    </source>
</reference>
<dbReference type="EMBL" id="WIND01000007">
    <property type="protein sequence ID" value="MSU90100.1"/>
    <property type="molecule type" value="Genomic_DNA"/>
</dbReference>
<dbReference type="PROSITE" id="PS00370">
    <property type="entry name" value="PEP_ENZYMES_PHOS_SITE"/>
    <property type="match status" value="1"/>
</dbReference>
<evidence type="ECO:0000256" key="2">
    <source>
        <dbReference type="ARBA" id="ARBA00003144"/>
    </source>
</evidence>
<feature type="binding site" evidence="12">
    <location>
        <position position="754"/>
    </location>
    <ligand>
        <name>substrate</name>
    </ligand>
</feature>
<evidence type="ECO:0000313" key="17">
    <source>
        <dbReference type="Proteomes" id="UP000474957"/>
    </source>
</evidence>
<evidence type="ECO:0000256" key="4">
    <source>
        <dbReference type="ARBA" id="ARBA00011994"/>
    </source>
</evidence>
<dbReference type="GO" id="GO:0050242">
    <property type="term" value="F:pyruvate, phosphate dikinase activity"/>
    <property type="evidence" value="ECO:0007669"/>
    <property type="project" value="UniProtKB-UniRule"/>
</dbReference>
<feature type="binding site" evidence="12">
    <location>
        <position position="752"/>
    </location>
    <ligand>
        <name>substrate</name>
    </ligand>
</feature>
<dbReference type="PANTHER" id="PTHR22931:SF9">
    <property type="entry name" value="PYRUVATE, PHOSPHATE DIKINASE 1, CHLOROPLASTIC"/>
    <property type="match status" value="1"/>
</dbReference>
<keyword evidence="16" id="KW-0670">Pyruvate</keyword>
<feature type="binding site" evidence="12">
    <location>
        <position position="753"/>
    </location>
    <ligand>
        <name>substrate</name>
    </ligand>
</feature>
<evidence type="ECO:0000259" key="15">
    <source>
        <dbReference type="Pfam" id="PF02896"/>
    </source>
</evidence>
<dbReference type="Gene3D" id="1.20.80.30">
    <property type="match status" value="1"/>
</dbReference>
<evidence type="ECO:0000256" key="13">
    <source>
        <dbReference type="PIRSR" id="PIRSR000853-3"/>
    </source>
</evidence>
<evidence type="ECO:0000256" key="8">
    <source>
        <dbReference type="ARBA" id="ARBA00022777"/>
    </source>
</evidence>
<dbReference type="Gene3D" id="3.20.20.60">
    <property type="entry name" value="Phosphoenolpyruvate-binding domains"/>
    <property type="match status" value="1"/>
</dbReference>
<accession>A0A6L5Z201</accession>
<feature type="binding site" evidence="12">
    <location>
        <position position="546"/>
    </location>
    <ligand>
        <name>substrate</name>
    </ligand>
</feature>
<evidence type="ECO:0000256" key="12">
    <source>
        <dbReference type="PIRSR" id="PIRSR000853-2"/>
    </source>
</evidence>
<name>A0A6L5Z201_9RHOB</name>
<keyword evidence="7 13" id="KW-0479">Metal-binding</keyword>
<dbReference type="Gene3D" id="1.10.189.10">
    <property type="entry name" value="Pyruvate Phosphate Dikinase, domain 2"/>
    <property type="match status" value="1"/>
</dbReference>
<evidence type="ECO:0000256" key="1">
    <source>
        <dbReference type="ARBA" id="ARBA00001946"/>
    </source>
</evidence>
<evidence type="ECO:0000256" key="5">
    <source>
        <dbReference type="ARBA" id="ARBA00020138"/>
    </source>
</evidence>